<evidence type="ECO:0000313" key="4">
    <source>
        <dbReference type="Proteomes" id="UP001595886"/>
    </source>
</evidence>
<reference evidence="4" key="1">
    <citation type="journal article" date="2019" name="Int. J. Syst. Evol. Microbiol.">
        <title>The Global Catalogue of Microorganisms (GCM) 10K type strain sequencing project: providing services to taxonomists for standard genome sequencing and annotation.</title>
        <authorList>
            <consortium name="The Broad Institute Genomics Platform"/>
            <consortium name="The Broad Institute Genome Sequencing Center for Infectious Disease"/>
            <person name="Wu L."/>
            <person name="Ma J."/>
        </authorList>
    </citation>
    <scope>NUCLEOTIDE SEQUENCE [LARGE SCALE GENOMIC DNA]</scope>
    <source>
        <strain evidence="4">CCUG 30340</strain>
    </source>
</reference>
<dbReference type="Pfam" id="PF14346">
    <property type="entry name" value="DUF4398"/>
    <property type="match status" value="1"/>
</dbReference>
<sequence length="125" mass="13418">MRKLYVPAVALALLALQGCSPTKPPTDLLDAASRSLGSARSAGAAEYASTEYRSAGRRYDQAQAAEAREEYDEAARLARESSADSELAIAKARLAKAREAVDRLKQENSALDRDLTEHASPEAQP</sequence>
<evidence type="ECO:0000259" key="2">
    <source>
        <dbReference type="Pfam" id="PF14346"/>
    </source>
</evidence>
<dbReference type="InterPro" id="IPR025511">
    <property type="entry name" value="DUF4398"/>
</dbReference>
<protein>
    <submittedName>
        <fullName evidence="3">DUF4398 domain-containing protein</fullName>
    </submittedName>
</protein>
<keyword evidence="4" id="KW-1185">Reference proteome</keyword>
<dbReference type="RefSeq" id="WP_380020796.1">
    <property type="nucleotide sequence ID" value="NZ_JBHSHD010000008.1"/>
</dbReference>
<dbReference type="PROSITE" id="PS51257">
    <property type="entry name" value="PROKAR_LIPOPROTEIN"/>
    <property type="match status" value="1"/>
</dbReference>
<organism evidence="3 4">
    <name type="scientific">Dokdonella ginsengisoli</name>
    <dbReference type="NCBI Taxonomy" id="363846"/>
    <lineage>
        <taxon>Bacteria</taxon>
        <taxon>Pseudomonadati</taxon>
        <taxon>Pseudomonadota</taxon>
        <taxon>Gammaproteobacteria</taxon>
        <taxon>Lysobacterales</taxon>
        <taxon>Rhodanobacteraceae</taxon>
        <taxon>Dokdonella</taxon>
    </lineage>
</organism>
<evidence type="ECO:0000313" key="3">
    <source>
        <dbReference type="EMBL" id="MFC4820782.1"/>
    </source>
</evidence>
<gene>
    <name evidence="3" type="ORF">ACFO6Q_10630</name>
</gene>
<proteinExistence type="predicted"/>
<feature type="region of interest" description="Disordered" evidence="1">
    <location>
        <begin position="105"/>
        <end position="125"/>
    </location>
</feature>
<comment type="caution">
    <text evidence="3">The sequence shown here is derived from an EMBL/GenBank/DDBJ whole genome shotgun (WGS) entry which is preliminary data.</text>
</comment>
<evidence type="ECO:0000256" key="1">
    <source>
        <dbReference type="SAM" id="MobiDB-lite"/>
    </source>
</evidence>
<dbReference type="EMBL" id="JBHSHD010000008">
    <property type="protein sequence ID" value="MFC4820782.1"/>
    <property type="molecule type" value="Genomic_DNA"/>
</dbReference>
<dbReference type="Gene3D" id="1.20.1270.390">
    <property type="match status" value="1"/>
</dbReference>
<feature type="domain" description="DUF4398" evidence="2">
    <location>
        <begin position="29"/>
        <end position="103"/>
    </location>
</feature>
<feature type="region of interest" description="Disordered" evidence="1">
    <location>
        <begin position="38"/>
        <end position="64"/>
    </location>
</feature>
<name>A0ABV9QZ71_9GAMM</name>
<accession>A0ABV9QZ71</accession>
<dbReference type="Proteomes" id="UP001595886">
    <property type="component" value="Unassembled WGS sequence"/>
</dbReference>